<keyword evidence="1" id="KW-1133">Transmembrane helix</keyword>
<organism evidence="2 3">
    <name type="scientific">Trichinella murrelli</name>
    <dbReference type="NCBI Taxonomy" id="144512"/>
    <lineage>
        <taxon>Eukaryota</taxon>
        <taxon>Metazoa</taxon>
        <taxon>Ecdysozoa</taxon>
        <taxon>Nematoda</taxon>
        <taxon>Enoplea</taxon>
        <taxon>Dorylaimia</taxon>
        <taxon>Trichinellida</taxon>
        <taxon>Trichinellidae</taxon>
        <taxon>Trichinella</taxon>
    </lineage>
</organism>
<evidence type="ECO:0000256" key="1">
    <source>
        <dbReference type="SAM" id="Phobius"/>
    </source>
</evidence>
<gene>
    <name evidence="2" type="ORF">T05_13174</name>
</gene>
<protein>
    <submittedName>
        <fullName evidence="2">Uncharacterized protein</fullName>
    </submittedName>
</protein>
<keyword evidence="1" id="KW-0472">Membrane</keyword>
<dbReference type="EMBL" id="JYDJ01000014">
    <property type="protein sequence ID" value="KRX49593.1"/>
    <property type="molecule type" value="Genomic_DNA"/>
</dbReference>
<accession>A0A0V0UEA8</accession>
<keyword evidence="1" id="KW-0812">Transmembrane</keyword>
<feature type="transmembrane region" description="Helical" evidence="1">
    <location>
        <begin position="6"/>
        <end position="29"/>
    </location>
</feature>
<dbReference type="AlphaFoldDB" id="A0A0V0UEA8"/>
<evidence type="ECO:0000313" key="3">
    <source>
        <dbReference type="Proteomes" id="UP000055048"/>
    </source>
</evidence>
<evidence type="ECO:0000313" key="2">
    <source>
        <dbReference type="EMBL" id="KRX49593.1"/>
    </source>
</evidence>
<reference evidence="2 3" key="1">
    <citation type="submission" date="2015-01" db="EMBL/GenBank/DDBJ databases">
        <title>Evolution of Trichinella species and genotypes.</title>
        <authorList>
            <person name="Korhonen P.K."/>
            <person name="Edoardo P."/>
            <person name="Giuseppe L.R."/>
            <person name="Gasser R.B."/>
        </authorList>
    </citation>
    <scope>NUCLEOTIDE SEQUENCE [LARGE SCALE GENOMIC DNA]</scope>
    <source>
        <strain evidence="2">ISS417</strain>
    </source>
</reference>
<dbReference type="Proteomes" id="UP000055048">
    <property type="component" value="Unassembled WGS sequence"/>
</dbReference>
<name>A0A0V0UEA8_9BILA</name>
<comment type="caution">
    <text evidence="2">The sequence shown here is derived from an EMBL/GenBank/DDBJ whole genome shotgun (WGS) entry which is preliminary data.</text>
</comment>
<proteinExistence type="predicted"/>
<keyword evidence="3" id="KW-1185">Reference proteome</keyword>
<sequence length="69" mass="8077">MLFTFDSIVIFYLTCTSVLSVLFLILFPIDRMVVEFIRIEVFLVISVHDAVPHPLSLTNFNYQCSDRYL</sequence>